<dbReference type="Proteomes" id="UP001219525">
    <property type="component" value="Unassembled WGS sequence"/>
</dbReference>
<name>A0AAD6UZM9_9AGAR</name>
<proteinExistence type="inferred from homology"/>
<keyword evidence="6 14" id="KW-0479">Metal-binding</keyword>
<keyword evidence="7 12" id="KW-0801">TPQ</keyword>
<comment type="catalytic activity">
    <reaction evidence="11">
        <text>a primary methyl amine + O2 + H2O = an aldehyde + H2O2 + NH4(+)</text>
        <dbReference type="Rhea" id="RHEA:16153"/>
        <dbReference type="ChEBI" id="CHEBI:15377"/>
        <dbReference type="ChEBI" id="CHEBI:15379"/>
        <dbReference type="ChEBI" id="CHEBI:16240"/>
        <dbReference type="ChEBI" id="CHEBI:17478"/>
        <dbReference type="ChEBI" id="CHEBI:28938"/>
        <dbReference type="ChEBI" id="CHEBI:228804"/>
        <dbReference type="EC" id="1.4.3.21"/>
    </reaction>
</comment>
<comment type="subunit">
    <text evidence="5">Homodimer.</text>
</comment>
<dbReference type="Pfam" id="PF02728">
    <property type="entry name" value="Cu_amine_oxidN3"/>
    <property type="match status" value="1"/>
</dbReference>
<dbReference type="PROSITE" id="PS01164">
    <property type="entry name" value="COPPER_AMINE_OXID_1"/>
    <property type="match status" value="1"/>
</dbReference>
<keyword evidence="9 14" id="KW-0186">Copper</keyword>
<dbReference type="PROSITE" id="PS01165">
    <property type="entry name" value="COPPER_AMINE_OXID_2"/>
    <property type="match status" value="1"/>
</dbReference>
<comment type="cofactor">
    <cofactor evidence="14">
        <name>Cu cation</name>
        <dbReference type="ChEBI" id="CHEBI:23378"/>
    </cofactor>
    <text evidence="14">Contains 1 topaquinone per subunit.</text>
</comment>
<evidence type="ECO:0000256" key="12">
    <source>
        <dbReference type="PIRSR" id="PIRSR600269-50"/>
    </source>
</evidence>
<dbReference type="AlphaFoldDB" id="A0AAD6UZM9"/>
<dbReference type="Pfam" id="PF01179">
    <property type="entry name" value="Cu_amine_oxid"/>
    <property type="match status" value="1"/>
</dbReference>
<keyword evidence="8 14" id="KW-0560">Oxidoreductase</keyword>
<comment type="cofactor">
    <cofactor evidence="2">
        <name>Mn(2+)</name>
        <dbReference type="ChEBI" id="CHEBI:29035"/>
    </cofactor>
</comment>
<comment type="cofactor">
    <cofactor evidence="1">
        <name>Cu cation</name>
        <dbReference type="ChEBI" id="CHEBI:23378"/>
    </cofactor>
</comment>
<feature type="modified residue" description="2',4',5'-topaquinone" evidence="13">
    <location>
        <position position="430"/>
    </location>
</feature>
<dbReference type="Pfam" id="PF02727">
    <property type="entry name" value="Cu_amine_oxidN2"/>
    <property type="match status" value="1"/>
</dbReference>
<reference evidence="19" key="1">
    <citation type="submission" date="2023-03" db="EMBL/GenBank/DDBJ databases">
        <title>Massive genome expansion in bonnet fungi (Mycena s.s.) driven by repeated elements and novel gene families across ecological guilds.</title>
        <authorList>
            <consortium name="Lawrence Berkeley National Laboratory"/>
            <person name="Harder C.B."/>
            <person name="Miyauchi S."/>
            <person name="Viragh M."/>
            <person name="Kuo A."/>
            <person name="Thoen E."/>
            <person name="Andreopoulos B."/>
            <person name="Lu D."/>
            <person name="Skrede I."/>
            <person name="Drula E."/>
            <person name="Henrissat B."/>
            <person name="Morin E."/>
            <person name="Kohler A."/>
            <person name="Barry K."/>
            <person name="LaButti K."/>
            <person name="Morin E."/>
            <person name="Salamov A."/>
            <person name="Lipzen A."/>
            <person name="Mereny Z."/>
            <person name="Hegedus B."/>
            <person name="Baldrian P."/>
            <person name="Stursova M."/>
            <person name="Weitz H."/>
            <person name="Taylor A."/>
            <person name="Grigoriev I.V."/>
            <person name="Nagy L.G."/>
            <person name="Martin F."/>
            <person name="Kauserud H."/>
        </authorList>
    </citation>
    <scope>NUCLEOTIDE SEQUENCE</scope>
    <source>
        <strain evidence="19">9144</strain>
    </source>
</reference>
<dbReference type="SUPFAM" id="SSF54416">
    <property type="entry name" value="Amine oxidase N-terminal region"/>
    <property type="match status" value="2"/>
</dbReference>
<dbReference type="EMBL" id="JARJCW010000072">
    <property type="protein sequence ID" value="KAJ7198555.1"/>
    <property type="molecule type" value="Genomic_DNA"/>
</dbReference>
<evidence type="ECO:0000256" key="4">
    <source>
        <dbReference type="ARBA" id="ARBA00007983"/>
    </source>
</evidence>
<dbReference type="InterPro" id="IPR015800">
    <property type="entry name" value="Cu_amine_oxidase_N2"/>
</dbReference>
<feature type="active site" description="Proton acceptor" evidence="12">
    <location>
        <position position="345"/>
    </location>
</feature>
<dbReference type="PANTHER" id="PTHR10638">
    <property type="entry name" value="COPPER AMINE OXIDASE"/>
    <property type="match status" value="1"/>
</dbReference>
<evidence type="ECO:0000256" key="11">
    <source>
        <dbReference type="ARBA" id="ARBA00048032"/>
    </source>
</evidence>
<evidence type="ECO:0000256" key="9">
    <source>
        <dbReference type="ARBA" id="ARBA00023008"/>
    </source>
</evidence>
<evidence type="ECO:0000256" key="10">
    <source>
        <dbReference type="ARBA" id="ARBA00023211"/>
    </source>
</evidence>
<dbReference type="InterPro" id="IPR015802">
    <property type="entry name" value="Cu_amine_oxidase_N3"/>
</dbReference>
<dbReference type="GO" id="GO:0005507">
    <property type="term" value="F:copper ion binding"/>
    <property type="evidence" value="ECO:0007669"/>
    <property type="project" value="InterPro"/>
</dbReference>
<dbReference type="InterPro" id="IPR016182">
    <property type="entry name" value="Cu_amine_oxidase_N-reg"/>
</dbReference>
<evidence type="ECO:0000259" key="17">
    <source>
        <dbReference type="Pfam" id="PF02727"/>
    </source>
</evidence>
<evidence type="ECO:0000256" key="8">
    <source>
        <dbReference type="ARBA" id="ARBA00023002"/>
    </source>
</evidence>
<dbReference type="GO" id="GO:0008131">
    <property type="term" value="F:primary methylamine oxidase activity"/>
    <property type="evidence" value="ECO:0007669"/>
    <property type="project" value="UniProtKB-EC"/>
</dbReference>
<sequence>MSLHPLDQLTPDEITAVCLAVRKHIATETNVKAIKFITCCLLPPPKKAVLAFLGIPLAPGTKPEAPVPITRKAEVDLIDLVNGRSYNAILSLQETGWKIGSFDLLAEGLQPQISVEELISCERIVRNDPLVLQLAKDVGILPEQICCEGWSIGYDDRFSPANRLQQGLLFARFSRHDNLYAHPMDFLAVFDSNTEKVLHIDIAPRYKSTPNGPILSVAHTKLPDLEGDPLAMSQRERIPPPRKAFDFLPDLMAAAQEDFKLRDDVKPLHILQPEGVSFKLTGSQLEWQNWKMHIGFHHREGIAMSTITYNDHGELRPVLYRLSLAEMVVPYAAPEYPHPRKFAFDSGEYGMGVMANELTLGCDCLGQIHYLPGAFVKHDGTPHVVQNCICIHEEDAGVLWKHTDYRPGGRAQTVRRRRLVVSMVCTLANYEYIFNYMFYQDGSIELEIRLTGILQVYIAADGEKTPYGTAVAPNISAHYHQHIFSIRVDPMVDGLHNSLVETDITPSPFPTGSAENFAGNAFLATDTILKTETARDYPYEPCRERRWRIVNHARQHYSTGKDVGYTLGVKGAAVQLLTTHDGWVGRRATFTKKAMWVCRDEEGPKGGRMWPAGKYVPQTKEAPEDSIGNWVKGGKNIENEDILVYLTIGTTHIPRPEDWPVMPVEHLNITFKPVSFFAVNPSMDVPGIRDPHSVPAFTNASDQPPEAHPTCH</sequence>
<dbReference type="GO" id="GO:0048038">
    <property type="term" value="F:quinone binding"/>
    <property type="evidence" value="ECO:0007669"/>
    <property type="project" value="InterPro"/>
</dbReference>
<keyword evidence="10" id="KW-0464">Manganese</keyword>
<dbReference type="InterPro" id="IPR036460">
    <property type="entry name" value="Cu_amine_oxidase_C_sf"/>
</dbReference>
<evidence type="ECO:0000256" key="7">
    <source>
        <dbReference type="ARBA" id="ARBA00022772"/>
    </source>
</evidence>
<feature type="active site" description="Schiff-base intermediate with substrate; via topaquinone" evidence="12">
    <location>
        <position position="430"/>
    </location>
</feature>
<protein>
    <recommendedName>
        <fullName evidence="14">Amine oxidase</fullName>
        <ecNumber evidence="14">1.4.3.-</ecNumber>
    </recommendedName>
</protein>
<comment type="similarity">
    <text evidence="4 14">Belongs to the copper/topaquinone oxidase family.</text>
</comment>
<feature type="domain" description="Copper amine oxidase N2-terminal" evidence="17">
    <location>
        <begin position="4"/>
        <end position="62"/>
    </location>
</feature>
<comment type="cofactor">
    <cofactor evidence="3">
        <name>Zn(2+)</name>
        <dbReference type="ChEBI" id="CHEBI:29105"/>
    </cofactor>
</comment>
<evidence type="ECO:0000313" key="19">
    <source>
        <dbReference type="EMBL" id="KAJ7198555.1"/>
    </source>
</evidence>
<dbReference type="Gene3D" id="3.10.450.40">
    <property type="match status" value="2"/>
</dbReference>
<evidence type="ECO:0000256" key="6">
    <source>
        <dbReference type="ARBA" id="ARBA00022723"/>
    </source>
</evidence>
<comment type="caution">
    <text evidence="19">The sequence shown here is derived from an EMBL/GenBank/DDBJ whole genome shotgun (WGS) entry which is preliminary data.</text>
</comment>
<dbReference type="EC" id="1.4.3.-" evidence="14"/>
<evidence type="ECO:0000256" key="5">
    <source>
        <dbReference type="ARBA" id="ARBA00011738"/>
    </source>
</evidence>
<evidence type="ECO:0000256" key="1">
    <source>
        <dbReference type="ARBA" id="ARBA00001935"/>
    </source>
</evidence>
<comment type="PTM">
    <text evidence="13 14">Topaquinone (TPQ) is generated by copper-dependent autoxidation of a specific tyrosyl residue.</text>
</comment>
<evidence type="ECO:0000256" key="3">
    <source>
        <dbReference type="ARBA" id="ARBA00001947"/>
    </source>
</evidence>
<accession>A0AAD6UZM9</accession>
<dbReference type="InterPro" id="IPR049947">
    <property type="entry name" value="Cu_Am_Ox_Cu-bd"/>
</dbReference>
<evidence type="ECO:0000259" key="16">
    <source>
        <dbReference type="Pfam" id="PF01179"/>
    </source>
</evidence>
<evidence type="ECO:0000313" key="20">
    <source>
        <dbReference type="Proteomes" id="UP001219525"/>
    </source>
</evidence>
<dbReference type="SUPFAM" id="SSF49998">
    <property type="entry name" value="Amine oxidase catalytic domain"/>
    <property type="match status" value="1"/>
</dbReference>
<evidence type="ECO:0000256" key="2">
    <source>
        <dbReference type="ARBA" id="ARBA00001936"/>
    </source>
</evidence>
<dbReference type="InterPro" id="IPR049948">
    <property type="entry name" value="Cu_Am_ox_TPQ-bd"/>
</dbReference>
<dbReference type="GO" id="GO:0009308">
    <property type="term" value="P:amine metabolic process"/>
    <property type="evidence" value="ECO:0007669"/>
    <property type="project" value="UniProtKB-UniRule"/>
</dbReference>
<dbReference type="InterPro" id="IPR015798">
    <property type="entry name" value="Cu_amine_oxidase_C"/>
</dbReference>
<feature type="region of interest" description="Disordered" evidence="15">
    <location>
        <begin position="690"/>
        <end position="712"/>
    </location>
</feature>
<evidence type="ECO:0000259" key="18">
    <source>
        <dbReference type="Pfam" id="PF02728"/>
    </source>
</evidence>
<dbReference type="Gene3D" id="2.70.98.20">
    <property type="entry name" value="Copper amine oxidase, catalytic domain"/>
    <property type="match status" value="1"/>
</dbReference>
<evidence type="ECO:0000256" key="13">
    <source>
        <dbReference type="PIRSR" id="PIRSR600269-51"/>
    </source>
</evidence>
<organism evidence="19 20">
    <name type="scientific">Mycena pura</name>
    <dbReference type="NCBI Taxonomy" id="153505"/>
    <lineage>
        <taxon>Eukaryota</taxon>
        <taxon>Fungi</taxon>
        <taxon>Dikarya</taxon>
        <taxon>Basidiomycota</taxon>
        <taxon>Agaricomycotina</taxon>
        <taxon>Agaricomycetes</taxon>
        <taxon>Agaricomycetidae</taxon>
        <taxon>Agaricales</taxon>
        <taxon>Marasmiineae</taxon>
        <taxon>Mycenaceae</taxon>
        <taxon>Mycena</taxon>
    </lineage>
</organism>
<gene>
    <name evidence="19" type="ORF">GGX14DRAFT_666008</name>
</gene>
<feature type="domain" description="Copper amine oxidase catalytic" evidence="16">
    <location>
        <begin position="268"/>
        <end position="683"/>
    </location>
</feature>
<evidence type="ECO:0000256" key="15">
    <source>
        <dbReference type="SAM" id="MobiDB-lite"/>
    </source>
</evidence>
<dbReference type="PANTHER" id="PTHR10638:SF86">
    <property type="entry name" value="COPPER AMINE OXIDASE 1-RELATED"/>
    <property type="match status" value="1"/>
</dbReference>
<evidence type="ECO:0000256" key="14">
    <source>
        <dbReference type="RuleBase" id="RU000672"/>
    </source>
</evidence>
<dbReference type="InterPro" id="IPR000269">
    <property type="entry name" value="Cu_amine_oxidase"/>
</dbReference>
<keyword evidence="20" id="KW-1185">Reference proteome</keyword>
<feature type="domain" description="Copper amine oxidase N3-terminal" evidence="18">
    <location>
        <begin position="111"/>
        <end position="206"/>
    </location>
</feature>